<dbReference type="CDD" id="cd12148">
    <property type="entry name" value="fungal_TF_MHR"/>
    <property type="match status" value="1"/>
</dbReference>
<keyword evidence="6" id="KW-0472">Membrane</keyword>
<keyword evidence="3" id="KW-0804">Transcription</keyword>
<dbReference type="PANTHER" id="PTHR31668">
    <property type="entry name" value="GLUCOSE TRANSPORT TRANSCRIPTION REGULATOR RGT1-RELATED-RELATED"/>
    <property type="match status" value="1"/>
</dbReference>
<dbReference type="GO" id="GO:0006351">
    <property type="term" value="P:DNA-templated transcription"/>
    <property type="evidence" value="ECO:0007669"/>
    <property type="project" value="InterPro"/>
</dbReference>
<feature type="compositionally biased region" description="Polar residues" evidence="5">
    <location>
        <begin position="1"/>
        <end position="11"/>
    </location>
</feature>
<keyword evidence="2" id="KW-0238">DNA-binding</keyword>
<gene>
    <name evidence="8" type="ORF">BDV29DRAFT_47131</name>
</gene>
<reference evidence="8 9" key="1">
    <citation type="submission" date="2019-04" db="EMBL/GenBank/DDBJ databases">
        <title>Friends and foes A comparative genomics study of 23 Aspergillus species from section Flavi.</title>
        <authorList>
            <consortium name="DOE Joint Genome Institute"/>
            <person name="Kjaerbolling I."/>
            <person name="Vesth T."/>
            <person name="Frisvad J.C."/>
            <person name="Nybo J.L."/>
            <person name="Theobald S."/>
            <person name="Kildgaard S."/>
            <person name="Isbrandt T."/>
            <person name="Kuo A."/>
            <person name="Sato A."/>
            <person name="Lyhne E.K."/>
            <person name="Kogle M.E."/>
            <person name="Wiebenga A."/>
            <person name="Kun R.S."/>
            <person name="Lubbers R.J."/>
            <person name="Makela M.R."/>
            <person name="Barry K."/>
            <person name="Chovatia M."/>
            <person name="Clum A."/>
            <person name="Daum C."/>
            <person name="Haridas S."/>
            <person name="He G."/>
            <person name="LaButti K."/>
            <person name="Lipzen A."/>
            <person name="Mondo S."/>
            <person name="Riley R."/>
            <person name="Salamov A."/>
            <person name="Simmons B.A."/>
            <person name="Magnuson J.K."/>
            <person name="Henrissat B."/>
            <person name="Mortensen U.H."/>
            <person name="Larsen T.O."/>
            <person name="Devries R.P."/>
            <person name="Grigoriev I.V."/>
            <person name="Machida M."/>
            <person name="Baker S.E."/>
            <person name="Andersen M.R."/>
        </authorList>
    </citation>
    <scope>NUCLEOTIDE SEQUENCE [LARGE SCALE GENOMIC DNA]</scope>
    <source>
        <strain evidence="8 9">CBS 151.66</strain>
    </source>
</reference>
<evidence type="ECO:0000313" key="9">
    <source>
        <dbReference type="Proteomes" id="UP000326565"/>
    </source>
</evidence>
<proteinExistence type="predicted"/>
<dbReference type="InterPro" id="IPR007219">
    <property type="entry name" value="XnlR_reg_dom"/>
</dbReference>
<dbReference type="Pfam" id="PF04082">
    <property type="entry name" value="Fungal_trans"/>
    <property type="match status" value="1"/>
</dbReference>
<dbReference type="PANTHER" id="PTHR31668:SF30">
    <property type="entry name" value="ZN(II)2CYS6 TRANSCRIPTION FACTOR (EUROFUNG)"/>
    <property type="match status" value="1"/>
</dbReference>
<keyword evidence="6" id="KW-1133">Transmembrane helix</keyword>
<dbReference type="GO" id="GO:0000981">
    <property type="term" value="F:DNA-binding transcription factor activity, RNA polymerase II-specific"/>
    <property type="evidence" value="ECO:0007669"/>
    <property type="project" value="InterPro"/>
</dbReference>
<evidence type="ECO:0000256" key="6">
    <source>
        <dbReference type="SAM" id="Phobius"/>
    </source>
</evidence>
<dbReference type="Proteomes" id="UP000326565">
    <property type="component" value="Unassembled WGS sequence"/>
</dbReference>
<sequence>MNPTSDATTTPPMAGAIRTESRRKTSGAIAKRACDQCKFRKIKAISSFHFLLFGFLFDFFYPLSVFVFTDSIPPPPSVPVGCGRANLLNTVQCSLSQPCKACVSMGFECTFFQPQKKRGPTGHRVSQIRQQQTHVLSKTPQTPQSQVNSSPFPNPFPYQTEPPPPQREEGQHDTTPWPIHGAEVSVPVDLAQSHATAAVTPGWGVDASSMTSHSNSAISWNERSDVEYWLPDNLDAQMPIFDFPGTNIYLRTSLPSIIQTDADASGLQAQNLESHNIPTPIPDVDVIKHEPNNTRTPWPSSIVEANMIPWIDVYFDRLHPTLPVLNRSALFIRMLSQEHRKNPQFGSMLLSLCAFSLTQPIEIDERPTSQSRAGQARLMMTEATRMRSSSDFGENPTIEAVLTSFFLFGCLFGSNQHNAAWLRLREALDLAATLGLNDPSSYRDLPGDEKGQRLRTYLVLSITERYVSLEQCDHSSFLPPLILTDKQKRAYALQRRHPITFWGKPGFSMRSVHDFIHNATHSLVSGIIVHNEKDAEGMMGLARLMELFDAVDEDVVDCWNRRCSIDSGYCEKLMEAKALAIHQNLSRVSESERYKGYDWFERTKSASGETRNAQPAMGLRETQCADVFITKKWLQNRVWVLCSTHGLLKPSSDHHELCFNYCISVAKDTLKICQSLRLSSMEAHGIGLVEKLYDIAISAISVSSNVQLSLGNGFPLAPPATETMSKPGVSPPNFPGSMHPGAAAALPQSLAEDFLLLLSSLRGGNHPYLERYKAFLNSSNIRSNTYSNWSPQVQTTHTPSGA</sequence>
<dbReference type="OrthoDB" id="271595at2759"/>
<keyword evidence="1" id="KW-0805">Transcription regulation</keyword>
<feature type="domain" description="Xylanolytic transcriptional activator regulatory" evidence="7">
    <location>
        <begin position="311"/>
        <end position="469"/>
    </location>
</feature>
<accession>A0A5N5WMV0</accession>
<dbReference type="GO" id="GO:0008270">
    <property type="term" value="F:zinc ion binding"/>
    <property type="evidence" value="ECO:0007669"/>
    <property type="project" value="InterPro"/>
</dbReference>
<feature type="region of interest" description="Disordered" evidence="5">
    <location>
        <begin position="116"/>
        <end position="180"/>
    </location>
</feature>
<protein>
    <recommendedName>
        <fullName evidence="7">Xylanolytic transcriptional activator regulatory domain-containing protein</fullName>
    </recommendedName>
</protein>
<dbReference type="InterPro" id="IPR036864">
    <property type="entry name" value="Zn2-C6_fun-type_DNA-bd_sf"/>
</dbReference>
<evidence type="ECO:0000256" key="3">
    <source>
        <dbReference type="ARBA" id="ARBA00023163"/>
    </source>
</evidence>
<evidence type="ECO:0000256" key="2">
    <source>
        <dbReference type="ARBA" id="ARBA00023125"/>
    </source>
</evidence>
<feature type="region of interest" description="Disordered" evidence="5">
    <location>
        <begin position="1"/>
        <end position="24"/>
    </location>
</feature>
<evidence type="ECO:0000256" key="5">
    <source>
        <dbReference type="SAM" id="MobiDB-lite"/>
    </source>
</evidence>
<evidence type="ECO:0000256" key="4">
    <source>
        <dbReference type="ARBA" id="ARBA00023242"/>
    </source>
</evidence>
<keyword evidence="6" id="KW-0812">Transmembrane</keyword>
<evidence type="ECO:0000313" key="8">
    <source>
        <dbReference type="EMBL" id="KAB8069599.1"/>
    </source>
</evidence>
<feature type="compositionally biased region" description="Pro residues" evidence="5">
    <location>
        <begin position="152"/>
        <end position="165"/>
    </location>
</feature>
<feature type="compositionally biased region" description="Polar residues" evidence="5">
    <location>
        <begin position="127"/>
        <end position="150"/>
    </location>
</feature>
<name>A0A5N5WMV0_9EURO</name>
<keyword evidence="9" id="KW-1185">Reference proteome</keyword>
<organism evidence="8 9">
    <name type="scientific">Aspergillus leporis</name>
    <dbReference type="NCBI Taxonomy" id="41062"/>
    <lineage>
        <taxon>Eukaryota</taxon>
        <taxon>Fungi</taxon>
        <taxon>Dikarya</taxon>
        <taxon>Ascomycota</taxon>
        <taxon>Pezizomycotina</taxon>
        <taxon>Eurotiomycetes</taxon>
        <taxon>Eurotiomycetidae</taxon>
        <taxon>Eurotiales</taxon>
        <taxon>Aspergillaceae</taxon>
        <taxon>Aspergillus</taxon>
        <taxon>Aspergillus subgen. Circumdati</taxon>
    </lineage>
</organism>
<evidence type="ECO:0000259" key="7">
    <source>
        <dbReference type="Pfam" id="PF04082"/>
    </source>
</evidence>
<evidence type="ECO:0000256" key="1">
    <source>
        <dbReference type="ARBA" id="ARBA00023015"/>
    </source>
</evidence>
<dbReference type="GO" id="GO:0003677">
    <property type="term" value="F:DNA binding"/>
    <property type="evidence" value="ECO:0007669"/>
    <property type="project" value="UniProtKB-KW"/>
</dbReference>
<keyword evidence="4" id="KW-0539">Nucleus</keyword>
<dbReference type="EMBL" id="ML732334">
    <property type="protein sequence ID" value="KAB8069599.1"/>
    <property type="molecule type" value="Genomic_DNA"/>
</dbReference>
<feature type="transmembrane region" description="Helical" evidence="6">
    <location>
        <begin position="48"/>
        <end position="68"/>
    </location>
</feature>
<dbReference type="AlphaFoldDB" id="A0A5N5WMV0"/>
<dbReference type="InterPro" id="IPR050797">
    <property type="entry name" value="Carb_Metab_Trans_Reg"/>
</dbReference>
<dbReference type="Gene3D" id="4.10.240.10">
    <property type="entry name" value="Zn(2)-C6 fungal-type DNA-binding domain"/>
    <property type="match status" value="1"/>
</dbReference>